<dbReference type="AlphaFoldDB" id="A0A9D8KG39"/>
<evidence type="ECO:0000313" key="2">
    <source>
        <dbReference type="EMBL" id="MBN1573848.1"/>
    </source>
</evidence>
<feature type="transmembrane region" description="Helical" evidence="1">
    <location>
        <begin position="23"/>
        <end position="40"/>
    </location>
</feature>
<organism evidence="2 3">
    <name type="scientific">Candidatus Zymogenus saltonus</name>
    <dbReference type="NCBI Taxonomy" id="2844893"/>
    <lineage>
        <taxon>Bacteria</taxon>
        <taxon>Deltaproteobacteria</taxon>
        <taxon>Candidatus Zymogenia</taxon>
        <taxon>Candidatus Zymogeniales</taxon>
        <taxon>Candidatus Zymogenaceae</taxon>
        <taxon>Candidatus Zymogenus</taxon>
    </lineage>
</organism>
<proteinExistence type="predicted"/>
<accession>A0A9D8KG39</accession>
<reference evidence="2" key="2">
    <citation type="submission" date="2021-01" db="EMBL/GenBank/DDBJ databases">
        <authorList>
            <person name="Hahn C.R."/>
            <person name="Youssef N.H."/>
            <person name="Elshahed M."/>
        </authorList>
    </citation>
    <scope>NUCLEOTIDE SEQUENCE</scope>
    <source>
        <strain evidence="2">Zod_Metabat.24</strain>
    </source>
</reference>
<gene>
    <name evidence="2" type="ORF">JW984_11685</name>
</gene>
<evidence type="ECO:0000256" key="1">
    <source>
        <dbReference type="SAM" id="Phobius"/>
    </source>
</evidence>
<keyword evidence="1" id="KW-1133">Transmembrane helix</keyword>
<keyword evidence="1" id="KW-0812">Transmembrane</keyword>
<dbReference type="EMBL" id="JAFGIX010000057">
    <property type="protein sequence ID" value="MBN1573848.1"/>
    <property type="molecule type" value="Genomic_DNA"/>
</dbReference>
<keyword evidence="1" id="KW-0472">Membrane</keyword>
<evidence type="ECO:0000313" key="3">
    <source>
        <dbReference type="Proteomes" id="UP000809273"/>
    </source>
</evidence>
<name>A0A9D8KG39_9DELT</name>
<comment type="caution">
    <text evidence="2">The sequence shown here is derived from an EMBL/GenBank/DDBJ whole genome shotgun (WGS) entry which is preliminary data.</text>
</comment>
<sequence length="52" mass="6242">MFDNGVEIIEDFEELVLVAPGEAVVFDCLAYFYFCFFMLFKMEERKNYYAYA</sequence>
<reference evidence="2" key="1">
    <citation type="journal article" date="2021" name="Environ. Microbiol.">
        <title>Genomic characterization of three novel Desulfobacterota classes expand the metabolic and phylogenetic diversity of the phylum.</title>
        <authorList>
            <person name="Murphy C.L."/>
            <person name="Biggerstaff J."/>
            <person name="Eichhorn A."/>
            <person name="Ewing E."/>
            <person name="Shahan R."/>
            <person name="Soriano D."/>
            <person name="Stewart S."/>
            <person name="VanMol K."/>
            <person name="Walker R."/>
            <person name="Walters P."/>
            <person name="Elshahed M.S."/>
            <person name="Youssef N.H."/>
        </authorList>
    </citation>
    <scope>NUCLEOTIDE SEQUENCE</scope>
    <source>
        <strain evidence="2">Zod_Metabat.24</strain>
    </source>
</reference>
<protein>
    <submittedName>
        <fullName evidence="2">Uncharacterized protein</fullName>
    </submittedName>
</protein>
<dbReference type="Proteomes" id="UP000809273">
    <property type="component" value="Unassembled WGS sequence"/>
</dbReference>